<dbReference type="InterPro" id="IPR008286">
    <property type="entry name" value="Prn/Lys/Arg_de-COase_C"/>
</dbReference>
<sequence>MFVLQKKKPIIEGLEGFRQQQNISFHVPGHKHGELSHLPQAFKDVMRYDVTELSGLDDLHYPEEMILEAEHLLADTYGAMKSFFLVGGSTVGNLAMIYATCQKGDTIIVQRNAHKSIFHAIELVGAKPIFVSPIWDERTLTATHVTFQDLKDAVENYSEAKAVVLTYPTYYGVTSNEIQQQIAYCHEKGIPVLVDEAHGAHFDACSLFQPSALSLGADVVVQSAHKTLPAMTMASFMHVRSELIEAEKIHHYLRMLQSSSPSYVLLASLDDARYYVQTYMESDGAYIIEKRNQWVEALRSVGSLEVIEVDDPLKLLLRVKGYSGFQLQKALEAEHVYGELADRNQVLFILPLLKQGHTYPFAEIRVRIKEAVTLLLETAKTDSSQASQAAYKFIPITEPIYTFNEIASLNKEWLPYMRTMGRISASMIIPYPPGIPFLVPGERITVAKLSQLEELLAAGATFQGNHRLTEKMIQVIK</sequence>
<name>A0A1E4QZM4_9BACI</name>
<dbReference type="Gene3D" id="3.90.105.10">
    <property type="entry name" value="Molybdopterin biosynthesis moea protein, domain 2"/>
    <property type="match status" value="1"/>
</dbReference>
<dbReference type="Pfam" id="PF01276">
    <property type="entry name" value="OKR_DC_1"/>
    <property type="match status" value="1"/>
</dbReference>
<reference evidence="8 9" key="1">
    <citation type="submission" date="2016-09" db="EMBL/GenBank/DDBJ databases">
        <title>Draft genome sequence of the soil isolate, Lysinibacillus fusiformis M5, a potential hypoxanthine producer.</title>
        <authorList>
            <person name="Gallegos-Monterrosa R."/>
            <person name="Maroti G."/>
            <person name="Balint B."/>
            <person name="Kovacs A.T."/>
        </authorList>
    </citation>
    <scope>NUCLEOTIDE SEQUENCE [LARGE SCALE GENOMIC DNA]</scope>
    <source>
        <strain evidence="8 9">M5</strain>
    </source>
</reference>
<gene>
    <name evidence="8" type="ORF">BG258_21505</name>
</gene>
<dbReference type="InterPro" id="IPR015424">
    <property type="entry name" value="PyrdxlP-dep_Trfase"/>
</dbReference>
<dbReference type="Pfam" id="PF03711">
    <property type="entry name" value="OKR_DC_1_C"/>
    <property type="match status" value="1"/>
</dbReference>
<accession>A0A1E4QZM4</accession>
<evidence type="ECO:0000256" key="4">
    <source>
        <dbReference type="ARBA" id="ARBA00022898"/>
    </source>
</evidence>
<dbReference type="InterPro" id="IPR052357">
    <property type="entry name" value="Orn_Lys_Arg_decarboxylase-I"/>
</dbReference>
<dbReference type="InterPro" id="IPR000310">
    <property type="entry name" value="Orn/Lys/Arg_deCO2ase_major_dom"/>
</dbReference>
<dbReference type="InterPro" id="IPR036633">
    <property type="entry name" value="Prn/Lys/Arg_de-COase_C_sf"/>
</dbReference>
<evidence type="ECO:0000256" key="3">
    <source>
        <dbReference type="ARBA" id="ARBA00022793"/>
    </source>
</evidence>
<keyword evidence="4" id="KW-0663">Pyridoxal phosphate</keyword>
<evidence type="ECO:0000313" key="8">
    <source>
        <dbReference type="EMBL" id="ODV53663.1"/>
    </source>
</evidence>
<protein>
    <submittedName>
        <fullName evidence="8">Lysine decarboxylase</fullName>
    </submittedName>
</protein>
<feature type="domain" description="Orn/Lys/Arg decarboxylase C-terminal" evidence="7">
    <location>
        <begin position="373"/>
        <end position="454"/>
    </location>
</feature>
<evidence type="ECO:0000259" key="7">
    <source>
        <dbReference type="Pfam" id="PF03711"/>
    </source>
</evidence>
<dbReference type="PANTHER" id="PTHR43277">
    <property type="entry name" value="ARGININE DECARBOXYLASE"/>
    <property type="match status" value="1"/>
</dbReference>
<evidence type="ECO:0000256" key="5">
    <source>
        <dbReference type="ARBA" id="ARBA00023239"/>
    </source>
</evidence>
<evidence type="ECO:0000259" key="6">
    <source>
        <dbReference type="Pfam" id="PF01276"/>
    </source>
</evidence>
<organism evidence="8 9">
    <name type="scientific">Lysinibacillus fusiformis</name>
    <dbReference type="NCBI Taxonomy" id="28031"/>
    <lineage>
        <taxon>Bacteria</taxon>
        <taxon>Bacillati</taxon>
        <taxon>Bacillota</taxon>
        <taxon>Bacilli</taxon>
        <taxon>Bacillales</taxon>
        <taxon>Bacillaceae</taxon>
        <taxon>Lysinibacillus</taxon>
    </lineage>
</organism>
<dbReference type="PANTHER" id="PTHR43277:SF3">
    <property type="entry name" value="DECARBOXYLASE, PUTATIVE-RELATED"/>
    <property type="match status" value="1"/>
</dbReference>
<comment type="caution">
    <text evidence="8">The sequence shown here is derived from an EMBL/GenBank/DDBJ whole genome shotgun (WGS) entry which is preliminary data.</text>
</comment>
<dbReference type="EMBL" id="MECQ01000004">
    <property type="protein sequence ID" value="ODV53663.1"/>
    <property type="molecule type" value="Genomic_DNA"/>
</dbReference>
<dbReference type="GO" id="GO:0016831">
    <property type="term" value="F:carboxy-lyase activity"/>
    <property type="evidence" value="ECO:0007669"/>
    <property type="project" value="UniProtKB-KW"/>
</dbReference>
<dbReference type="AlphaFoldDB" id="A0A1E4QZM4"/>
<dbReference type="InterPro" id="IPR015421">
    <property type="entry name" value="PyrdxlP-dep_Trfase_major"/>
</dbReference>
<dbReference type="Proteomes" id="UP000094784">
    <property type="component" value="Unassembled WGS sequence"/>
</dbReference>
<evidence type="ECO:0000256" key="1">
    <source>
        <dbReference type="ARBA" id="ARBA00001933"/>
    </source>
</evidence>
<keyword evidence="5" id="KW-0456">Lyase</keyword>
<comment type="similarity">
    <text evidence="2">Belongs to the Orn/Lys/Arg decarboxylase class-I family.</text>
</comment>
<proteinExistence type="inferred from homology"/>
<dbReference type="SUPFAM" id="SSF53383">
    <property type="entry name" value="PLP-dependent transferases"/>
    <property type="match status" value="1"/>
</dbReference>
<evidence type="ECO:0000256" key="2">
    <source>
        <dbReference type="ARBA" id="ARBA00010671"/>
    </source>
</evidence>
<comment type="cofactor">
    <cofactor evidence="1">
        <name>pyridoxal 5'-phosphate</name>
        <dbReference type="ChEBI" id="CHEBI:597326"/>
    </cofactor>
</comment>
<dbReference type="SUPFAM" id="SSF55904">
    <property type="entry name" value="Ornithine decarboxylase C-terminal domain"/>
    <property type="match status" value="1"/>
</dbReference>
<keyword evidence="3" id="KW-0210">Decarboxylase</keyword>
<dbReference type="Gene3D" id="3.40.640.10">
    <property type="entry name" value="Type I PLP-dependent aspartate aminotransferase-like (Major domain)"/>
    <property type="match status" value="1"/>
</dbReference>
<dbReference type="OrthoDB" id="9815233at2"/>
<feature type="domain" description="Orn/Lys/Arg decarboxylases family 1 pyridoxal-P attachment site" evidence="6">
    <location>
        <begin position="9"/>
        <end position="282"/>
    </location>
</feature>
<evidence type="ECO:0000313" key="9">
    <source>
        <dbReference type="Proteomes" id="UP000094784"/>
    </source>
</evidence>
<dbReference type="RefSeq" id="WP_069483073.1">
    <property type="nucleotide sequence ID" value="NZ_KV766182.1"/>
</dbReference>